<dbReference type="EMBL" id="LNXX01000047">
    <property type="protein sequence ID" value="KTC82113.1"/>
    <property type="molecule type" value="Genomic_DNA"/>
</dbReference>
<dbReference type="EMBL" id="UGNX01000001">
    <property type="protein sequence ID" value="STX35412.1"/>
    <property type="molecule type" value="Genomic_DNA"/>
</dbReference>
<feature type="coiled-coil region" evidence="1">
    <location>
        <begin position="296"/>
        <end position="323"/>
    </location>
</feature>
<evidence type="ECO:0000313" key="4">
    <source>
        <dbReference type="Proteomes" id="UP000054854"/>
    </source>
</evidence>
<evidence type="ECO:0000313" key="2">
    <source>
        <dbReference type="EMBL" id="KTC82113.1"/>
    </source>
</evidence>
<sequence length="367" mass="42556">MFTKLPLILRRTPSHRPYSGGAARNPSPIKLNGPKYLEIQIEAAILEGLEQKQWEQELNTYNKVKTMLEPQATEHQEAVLQTMTPKEASAKSLDVAFSQIRGYLGDTLTNFIEPPLRAYAFPKLEKAFTYLAKDGRVSKNMVDNVSKYALYMILTLASLYVYEKIKSHKEEIETLEKEIQELEKQYTDKNFEHSDIRDEILKRQKQLLAKQDELERYTNIIETLGEIKKEIALEAKKQTYTAQMKDQFFSVINPDGYEKEKVKSHLIKRHSDTSTGDELDKWASVHGATVEAREKITKIRVKCDNIKQEITKLESESEMVAQRAQEIGEKLESKQIKLNNKWCYSFFSHSKEQTKEEIPTPKARLEF</sequence>
<keyword evidence="1" id="KW-0175">Coiled coil</keyword>
<dbReference type="Proteomes" id="UP000255316">
    <property type="component" value="Unassembled WGS sequence"/>
</dbReference>
<organism evidence="3 5">
    <name type="scientific">Legionella cincinnatiensis</name>
    <dbReference type="NCBI Taxonomy" id="28085"/>
    <lineage>
        <taxon>Bacteria</taxon>
        <taxon>Pseudomonadati</taxon>
        <taxon>Pseudomonadota</taxon>
        <taxon>Gammaproteobacteria</taxon>
        <taxon>Legionellales</taxon>
        <taxon>Legionellaceae</taxon>
        <taxon>Legionella</taxon>
    </lineage>
</organism>
<evidence type="ECO:0000313" key="5">
    <source>
        <dbReference type="Proteomes" id="UP000255316"/>
    </source>
</evidence>
<evidence type="ECO:0000313" key="3">
    <source>
        <dbReference type="EMBL" id="STX35412.1"/>
    </source>
</evidence>
<dbReference type="Proteomes" id="UP000054854">
    <property type="component" value="Unassembled WGS sequence"/>
</dbReference>
<name>A0A378IKV7_9GAMM</name>
<protein>
    <submittedName>
        <fullName evidence="3">Uncharacterized protein</fullName>
    </submittedName>
</protein>
<evidence type="ECO:0000256" key="1">
    <source>
        <dbReference type="SAM" id="Coils"/>
    </source>
</evidence>
<accession>A0A378IKV7</accession>
<feature type="coiled-coil region" evidence="1">
    <location>
        <begin position="165"/>
        <end position="199"/>
    </location>
</feature>
<keyword evidence="4" id="KW-1185">Reference proteome</keyword>
<reference evidence="2 4" key="1">
    <citation type="submission" date="2015-11" db="EMBL/GenBank/DDBJ databases">
        <title>Genomic analysis of 38 Legionella species identifies large and diverse effector repertoires.</title>
        <authorList>
            <person name="Burstein D."/>
            <person name="Amaro F."/>
            <person name="Zusman T."/>
            <person name="Lifshitz Z."/>
            <person name="Cohen O."/>
            <person name="Gilbert J.A."/>
            <person name="Pupko T."/>
            <person name="Shuman H.A."/>
            <person name="Segal G."/>
        </authorList>
    </citation>
    <scope>NUCLEOTIDE SEQUENCE [LARGE SCALE GENOMIC DNA]</scope>
    <source>
        <strain evidence="2 4">CDC#72-OH-14</strain>
    </source>
</reference>
<gene>
    <name evidence="2" type="ORF">Lcin_3183</name>
    <name evidence="3" type="ORF">NCTC12438_02027</name>
</gene>
<dbReference type="AlphaFoldDB" id="A0A378IKV7"/>
<proteinExistence type="predicted"/>
<reference evidence="3 5" key="2">
    <citation type="submission" date="2018-06" db="EMBL/GenBank/DDBJ databases">
        <authorList>
            <consortium name="Pathogen Informatics"/>
            <person name="Doyle S."/>
        </authorList>
    </citation>
    <scope>NUCLEOTIDE SEQUENCE [LARGE SCALE GENOMIC DNA]</scope>
    <source>
        <strain evidence="3 5">NCTC12438</strain>
    </source>
</reference>